<dbReference type="PANTHER" id="PTHR13696">
    <property type="entry name" value="P-LOOP CONTAINING NUCLEOSIDE TRIPHOSPHATE HYDROLASE"/>
    <property type="match status" value="1"/>
</dbReference>
<dbReference type="AlphaFoldDB" id="A0A858ZVE8"/>
<protein>
    <submittedName>
        <fullName evidence="2">AAA family ATPase</fullName>
    </submittedName>
</protein>
<proteinExistence type="predicted"/>
<dbReference type="Pfam" id="PF01656">
    <property type="entry name" value="CbiA"/>
    <property type="match status" value="1"/>
</dbReference>
<reference evidence="2 3" key="1">
    <citation type="submission" date="2020-05" db="EMBL/GenBank/DDBJ databases">
        <title>Complete genome sequence of Alicycliphilus denitrificans DP3.</title>
        <authorList>
            <person name="Chen X."/>
        </authorList>
    </citation>
    <scope>NUCLEOTIDE SEQUENCE [LARGE SCALE GENOMIC DNA]</scope>
    <source>
        <strain evidence="2 3">DP3</strain>
    </source>
</reference>
<dbReference type="Proteomes" id="UP000500755">
    <property type="component" value="Chromosome"/>
</dbReference>
<dbReference type="EMBL" id="CP051298">
    <property type="protein sequence ID" value="QKD44926.1"/>
    <property type="molecule type" value="Genomic_DNA"/>
</dbReference>
<dbReference type="NCBIfam" id="NF041546">
    <property type="entry name" value="ParA_partition"/>
    <property type="match status" value="1"/>
</dbReference>
<dbReference type="InterPro" id="IPR048089">
    <property type="entry name" value="McdA"/>
</dbReference>
<dbReference type="RefSeq" id="WP_168728015.1">
    <property type="nucleotide sequence ID" value="NZ_CP051298.1"/>
</dbReference>
<evidence type="ECO:0000313" key="3">
    <source>
        <dbReference type="Proteomes" id="UP000500755"/>
    </source>
</evidence>
<dbReference type="SUPFAM" id="SSF52540">
    <property type="entry name" value="P-loop containing nucleoside triphosphate hydrolases"/>
    <property type="match status" value="1"/>
</dbReference>
<sequence>MIIALLNQKGGVGKTTLATHLAGELALLGKNVLLLDADPQGSALDWTQRRSQSGLPRLFGAVGLARETLHQEAPELARRADHVVIDGPPRIAALARSALLAADLVLIPVQPSPYDVWASAEMVSLIREAQVFRPALRAAFVINRRVSTTVIGREARGALADQPLPALSAEVRQRIAFADSVAAGRLVREIDDNSSAAREIAALAVEVLRSGRP</sequence>
<dbReference type="InterPro" id="IPR050678">
    <property type="entry name" value="DNA_Partitioning_ATPase"/>
</dbReference>
<dbReference type="InterPro" id="IPR027417">
    <property type="entry name" value="P-loop_NTPase"/>
</dbReference>
<organism evidence="2 3">
    <name type="scientific">Alicycliphilus denitrificans</name>
    <dbReference type="NCBI Taxonomy" id="179636"/>
    <lineage>
        <taxon>Bacteria</taxon>
        <taxon>Pseudomonadati</taxon>
        <taxon>Pseudomonadota</taxon>
        <taxon>Betaproteobacteria</taxon>
        <taxon>Burkholderiales</taxon>
        <taxon>Comamonadaceae</taxon>
        <taxon>Alicycliphilus</taxon>
    </lineage>
</organism>
<evidence type="ECO:0000259" key="1">
    <source>
        <dbReference type="Pfam" id="PF01656"/>
    </source>
</evidence>
<dbReference type="PANTHER" id="PTHR13696:SF96">
    <property type="entry name" value="COBQ_COBB_MIND_PARA NUCLEOTIDE BINDING DOMAIN-CONTAINING PROTEIN"/>
    <property type="match status" value="1"/>
</dbReference>
<dbReference type="InterPro" id="IPR002586">
    <property type="entry name" value="CobQ/CobB/MinD/ParA_Nub-bd_dom"/>
</dbReference>
<feature type="domain" description="CobQ/CobB/MinD/ParA nucleotide binding" evidence="1">
    <location>
        <begin position="3"/>
        <end position="186"/>
    </location>
</feature>
<accession>A0A858ZVE8</accession>
<dbReference type="Gene3D" id="3.40.50.300">
    <property type="entry name" value="P-loop containing nucleotide triphosphate hydrolases"/>
    <property type="match status" value="1"/>
</dbReference>
<dbReference type="PIRSF" id="PIRSF009320">
    <property type="entry name" value="Nuc_binding_HP_1000"/>
    <property type="match status" value="1"/>
</dbReference>
<name>A0A858ZVE8_9BURK</name>
<dbReference type="CDD" id="cd02042">
    <property type="entry name" value="ParAB_family"/>
    <property type="match status" value="1"/>
</dbReference>
<gene>
    <name evidence="2" type="ORF">HF896_15535</name>
</gene>
<evidence type="ECO:0000313" key="2">
    <source>
        <dbReference type="EMBL" id="QKD44926.1"/>
    </source>
</evidence>